<dbReference type="Gene3D" id="3.40.50.150">
    <property type="entry name" value="Vaccinia Virus protein VP39"/>
    <property type="match status" value="1"/>
</dbReference>
<protein>
    <submittedName>
        <fullName evidence="8">Methyltransferase</fullName>
    </submittedName>
</protein>
<keyword evidence="4" id="KW-0949">S-adenosyl-L-methionine</keyword>
<name>A0A402CT99_9BACT</name>
<keyword evidence="2 8" id="KW-0489">Methyltransferase</keyword>
<dbReference type="KEGG" id="ccot:CCAX7_28480"/>
<sequence length="291" mass="33057">MPHNIPNEIVQENIPHGLHEWRGHTVENIPWAVHRGDVNTVLNTLEENYYNCCVTSPPYYWQRDYKVEGQIGLEQTIDGYVNAIVESMRNLRRVLTRDGLLFLNLGDTYYSAKGQPKGSDKKNGARRFGLRAVDASGLGVPRKTAIGIPWRVALRMIEDGWTLRSPIIWQRLGSLPEPTAHDRPWRTYETLFMFSKSPRYYFCRDNLNGVEDIWTISERPRSSKGIHSAAFPDQLVERCLAVGCPEGGRVIDPFVGSGTVLRVALELGHSATGIDLNEQYCDYVVRELNTL</sequence>
<evidence type="ECO:0000256" key="1">
    <source>
        <dbReference type="ARBA" id="ARBA00010203"/>
    </source>
</evidence>
<gene>
    <name evidence="8" type="ORF">CCAX7_28480</name>
</gene>
<dbReference type="PROSITE" id="PS00093">
    <property type="entry name" value="N4_MTASE"/>
    <property type="match status" value="1"/>
</dbReference>
<dbReference type="InterPro" id="IPR029063">
    <property type="entry name" value="SAM-dependent_MTases_sf"/>
</dbReference>
<accession>A0A402CT99</accession>
<dbReference type="GO" id="GO:0009307">
    <property type="term" value="P:DNA restriction-modification system"/>
    <property type="evidence" value="ECO:0007669"/>
    <property type="project" value="UniProtKB-KW"/>
</dbReference>
<evidence type="ECO:0000256" key="4">
    <source>
        <dbReference type="ARBA" id="ARBA00022691"/>
    </source>
</evidence>
<keyword evidence="9" id="KW-1185">Reference proteome</keyword>
<evidence type="ECO:0000256" key="3">
    <source>
        <dbReference type="ARBA" id="ARBA00022679"/>
    </source>
</evidence>
<dbReference type="InterPro" id="IPR001091">
    <property type="entry name" value="RM_Methyltransferase"/>
</dbReference>
<dbReference type="InterPro" id="IPR017985">
    <property type="entry name" value="MeTrfase_CN4_CS"/>
</dbReference>
<dbReference type="GO" id="GO:0003677">
    <property type="term" value="F:DNA binding"/>
    <property type="evidence" value="ECO:0007669"/>
    <property type="project" value="UniProtKB-KW"/>
</dbReference>
<dbReference type="Proteomes" id="UP000287394">
    <property type="component" value="Chromosome"/>
</dbReference>
<dbReference type="GO" id="GO:0015667">
    <property type="term" value="F:site-specific DNA-methyltransferase (cytosine-N4-specific) activity"/>
    <property type="evidence" value="ECO:0007669"/>
    <property type="project" value="UniProtKB-EC"/>
</dbReference>
<dbReference type="OrthoDB" id="9773571at2"/>
<dbReference type="SUPFAM" id="SSF53335">
    <property type="entry name" value="S-adenosyl-L-methionine-dependent methyltransferases"/>
    <property type="match status" value="1"/>
</dbReference>
<comment type="similarity">
    <text evidence="1">Belongs to the N(4)/N(6)-methyltransferase family. N(4) subfamily.</text>
</comment>
<keyword evidence="5" id="KW-0680">Restriction system</keyword>
<dbReference type="EMBL" id="AP025739">
    <property type="protein sequence ID" value="BDI30797.1"/>
    <property type="molecule type" value="Genomic_DNA"/>
</dbReference>
<dbReference type="AlphaFoldDB" id="A0A402CT99"/>
<dbReference type="Pfam" id="PF01555">
    <property type="entry name" value="N6_N4_Mtase"/>
    <property type="match status" value="1"/>
</dbReference>
<dbReference type="InterPro" id="IPR002941">
    <property type="entry name" value="DNA_methylase_N4/N6"/>
</dbReference>
<keyword evidence="6" id="KW-0238">DNA-binding</keyword>
<reference evidence="8 9" key="1">
    <citation type="journal article" date="2019" name="Int. J. Syst. Evol. Microbiol.">
        <title>Capsulimonas corticalis gen. nov., sp. nov., an aerobic capsulated bacterium, of a novel bacterial order, Capsulimonadales ord. nov., of the class Armatimonadia of the phylum Armatimonadetes.</title>
        <authorList>
            <person name="Li J."/>
            <person name="Kudo C."/>
            <person name="Tonouchi A."/>
        </authorList>
    </citation>
    <scope>NUCLEOTIDE SEQUENCE [LARGE SCALE GENOMIC DNA]</scope>
    <source>
        <strain evidence="8 9">AX-7</strain>
    </source>
</reference>
<evidence type="ECO:0000256" key="7">
    <source>
        <dbReference type="ARBA" id="ARBA00049120"/>
    </source>
</evidence>
<evidence type="ECO:0000313" key="8">
    <source>
        <dbReference type="EMBL" id="BDI30797.1"/>
    </source>
</evidence>
<dbReference type="GO" id="GO:0008170">
    <property type="term" value="F:N-methyltransferase activity"/>
    <property type="evidence" value="ECO:0007669"/>
    <property type="project" value="InterPro"/>
</dbReference>
<comment type="catalytic activity">
    <reaction evidence="7">
        <text>a 2'-deoxycytidine in DNA + S-adenosyl-L-methionine = an N(4)-methyl-2'-deoxycytidine in DNA + S-adenosyl-L-homocysteine + H(+)</text>
        <dbReference type="Rhea" id="RHEA:16857"/>
        <dbReference type="Rhea" id="RHEA-COMP:11369"/>
        <dbReference type="Rhea" id="RHEA-COMP:13674"/>
        <dbReference type="ChEBI" id="CHEBI:15378"/>
        <dbReference type="ChEBI" id="CHEBI:57856"/>
        <dbReference type="ChEBI" id="CHEBI:59789"/>
        <dbReference type="ChEBI" id="CHEBI:85452"/>
        <dbReference type="ChEBI" id="CHEBI:137933"/>
        <dbReference type="EC" id="2.1.1.113"/>
    </reaction>
</comment>
<evidence type="ECO:0000256" key="5">
    <source>
        <dbReference type="ARBA" id="ARBA00022747"/>
    </source>
</evidence>
<organism evidence="8 9">
    <name type="scientific">Capsulimonas corticalis</name>
    <dbReference type="NCBI Taxonomy" id="2219043"/>
    <lineage>
        <taxon>Bacteria</taxon>
        <taxon>Bacillati</taxon>
        <taxon>Armatimonadota</taxon>
        <taxon>Armatimonadia</taxon>
        <taxon>Capsulimonadales</taxon>
        <taxon>Capsulimonadaceae</taxon>
        <taxon>Capsulimonas</taxon>
    </lineage>
</organism>
<evidence type="ECO:0000256" key="2">
    <source>
        <dbReference type="ARBA" id="ARBA00022603"/>
    </source>
</evidence>
<evidence type="ECO:0000256" key="6">
    <source>
        <dbReference type="ARBA" id="ARBA00023125"/>
    </source>
</evidence>
<proteinExistence type="inferred from homology"/>
<dbReference type="PRINTS" id="PR00508">
    <property type="entry name" value="S21N4MTFRASE"/>
</dbReference>
<evidence type="ECO:0000313" key="9">
    <source>
        <dbReference type="Proteomes" id="UP000287394"/>
    </source>
</evidence>
<keyword evidence="3" id="KW-0808">Transferase</keyword>
<dbReference type="GO" id="GO:0032259">
    <property type="term" value="P:methylation"/>
    <property type="evidence" value="ECO:0007669"/>
    <property type="project" value="UniProtKB-KW"/>
</dbReference>